<protein>
    <submittedName>
        <fullName evidence="1">Uncharacterized protein</fullName>
    </submittedName>
</protein>
<keyword evidence="2" id="KW-1185">Reference proteome</keyword>
<name>A0A2P5AJY8_PARAD</name>
<accession>A0A2P5AJY8</accession>
<comment type="caution">
    <text evidence="1">The sequence shown here is derived from an EMBL/GenBank/DDBJ whole genome shotgun (WGS) entry which is preliminary data.</text>
</comment>
<reference evidence="2" key="1">
    <citation type="submission" date="2016-06" db="EMBL/GenBank/DDBJ databases">
        <title>Parallel loss of symbiosis genes in relatives of nitrogen-fixing non-legume Parasponia.</title>
        <authorList>
            <person name="Van Velzen R."/>
            <person name="Holmer R."/>
            <person name="Bu F."/>
            <person name="Rutten L."/>
            <person name="Van Zeijl A."/>
            <person name="Liu W."/>
            <person name="Santuari L."/>
            <person name="Cao Q."/>
            <person name="Sharma T."/>
            <person name="Shen D."/>
            <person name="Roswanjaya Y."/>
            <person name="Wardhani T."/>
            <person name="Kalhor M.S."/>
            <person name="Jansen J."/>
            <person name="Van den Hoogen J."/>
            <person name="Gungor B."/>
            <person name="Hartog M."/>
            <person name="Hontelez J."/>
            <person name="Verver J."/>
            <person name="Yang W.-C."/>
            <person name="Schijlen E."/>
            <person name="Repin R."/>
            <person name="Schilthuizen M."/>
            <person name="Schranz E."/>
            <person name="Heidstra R."/>
            <person name="Miyata K."/>
            <person name="Fedorova E."/>
            <person name="Kohlen W."/>
            <person name="Bisseling T."/>
            <person name="Smit S."/>
            <person name="Geurts R."/>
        </authorList>
    </citation>
    <scope>NUCLEOTIDE SEQUENCE [LARGE SCALE GENOMIC DNA]</scope>
    <source>
        <strain evidence="2">cv. WU1-14</strain>
    </source>
</reference>
<dbReference type="EMBL" id="JXTB01000551">
    <property type="protein sequence ID" value="PON36853.1"/>
    <property type="molecule type" value="Genomic_DNA"/>
</dbReference>
<organism evidence="1 2">
    <name type="scientific">Parasponia andersonii</name>
    <name type="common">Sponia andersonii</name>
    <dbReference type="NCBI Taxonomy" id="3476"/>
    <lineage>
        <taxon>Eukaryota</taxon>
        <taxon>Viridiplantae</taxon>
        <taxon>Streptophyta</taxon>
        <taxon>Embryophyta</taxon>
        <taxon>Tracheophyta</taxon>
        <taxon>Spermatophyta</taxon>
        <taxon>Magnoliopsida</taxon>
        <taxon>eudicotyledons</taxon>
        <taxon>Gunneridae</taxon>
        <taxon>Pentapetalae</taxon>
        <taxon>rosids</taxon>
        <taxon>fabids</taxon>
        <taxon>Rosales</taxon>
        <taxon>Cannabaceae</taxon>
        <taxon>Parasponia</taxon>
    </lineage>
</organism>
<evidence type="ECO:0000313" key="1">
    <source>
        <dbReference type="EMBL" id="PON36853.1"/>
    </source>
</evidence>
<proteinExistence type="predicted"/>
<dbReference type="Proteomes" id="UP000237105">
    <property type="component" value="Unassembled WGS sequence"/>
</dbReference>
<sequence>MQNSNLKVRLAPKLKQSEVRRDRAGVKTIVKARNTDFGRPKFVDHFLDQWPEMIVEVELMCQTPTTIFLVDQR</sequence>
<dbReference type="AlphaFoldDB" id="A0A2P5AJY8"/>
<gene>
    <name evidence="1" type="ORF">PanWU01x14_325010</name>
</gene>
<evidence type="ECO:0000313" key="2">
    <source>
        <dbReference type="Proteomes" id="UP000237105"/>
    </source>
</evidence>